<comment type="caution">
    <text evidence="16">The sequence shown here is derived from an EMBL/GenBank/DDBJ whole genome shotgun (WGS) entry which is preliminary data.</text>
</comment>
<evidence type="ECO:0000256" key="11">
    <source>
        <dbReference type="ARBA" id="ARBA00073204"/>
    </source>
</evidence>
<evidence type="ECO:0000256" key="6">
    <source>
        <dbReference type="ARBA" id="ARBA00023054"/>
    </source>
</evidence>
<evidence type="ECO:0000259" key="15">
    <source>
        <dbReference type="PROSITE" id="PS50067"/>
    </source>
</evidence>
<dbReference type="InterPro" id="IPR027417">
    <property type="entry name" value="P-loop_NTPase"/>
</dbReference>
<dbReference type="FunFam" id="3.40.850.10:FF:000029">
    <property type="entry name" value="Kinesin-like protein KIF17"/>
    <property type="match status" value="1"/>
</dbReference>
<evidence type="ECO:0000256" key="14">
    <source>
        <dbReference type="SAM" id="MobiDB-lite"/>
    </source>
</evidence>
<keyword evidence="7 12" id="KW-0505">Motor protein</keyword>
<evidence type="ECO:0000256" key="4">
    <source>
        <dbReference type="ARBA" id="ARBA00022741"/>
    </source>
</evidence>
<dbReference type="PANTHER" id="PTHR47969:SF21">
    <property type="entry name" value="KINESIN-LIKE PROTEIN"/>
    <property type="match status" value="1"/>
</dbReference>
<evidence type="ECO:0000256" key="10">
    <source>
        <dbReference type="ARBA" id="ARBA00062719"/>
    </source>
</evidence>
<dbReference type="InterPro" id="IPR036961">
    <property type="entry name" value="Kinesin_motor_dom_sf"/>
</dbReference>
<keyword evidence="6 13" id="KW-0175">Coiled coil</keyword>
<dbReference type="AlphaFoldDB" id="A0A7J8A7X3"/>
<keyword evidence="2" id="KW-0963">Cytoplasm</keyword>
<keyword evidence="17" id="KW-1185">Reference proteome</keyword>
<dbReference type="Gene3D" id="3.40.850.10">
    <property type="entry name" value="Kinesin motor domain"/>
    <property type="match status" value="1"/>
</dbReference>
<proteinExistence type="inferred from homology"/>
<dbReference type="PRINTS" id="PR00380">
    <property type="entry name" value="KINESINHEAVY"/>
</dbReference>
<evidence type="ECO:0000256" key="9">
    <source>
        <dbReference type="ARBA" id="ARBA00059114"/>
    </source>
</evidence>
<dbReference type="GO" id="GO:0005524">
    <property type="term" value="F:ATP binding"/>
    <property type="evidence" value="ECO:0007669"/>
    <property type="project" value="UniProtKB-UniRule"/>
</dbReference>
<dbReference type="SUPFAM" id="SSF52540">
    <property type="entry name" value="P-loop containing nucleoside triphosphate hydrolases"/>
    <property type="match status" value="1"/>
</dbReference>
<name>A0A7J8A7X3_PIPKU</name>
<gene>
    <name evidence="16" type="ORF">mPipKuh1_007176</name>
</gene>
<evidence type="ECO:0000256" key="13">
    <source>
        <dbReference type="SAM" id="Coils"/>
    </source>
</evidence>
<feature type="region of interest" description="Disordered" evidence="14">
    <location>
        <begin position="639"/>
        <end position="708"/>
    </location>
</feature>
<dbReference type="PROSITE" id="PS00411">
    <property type="entry name" value="KINESIN_MOTOR_1"/>
    <property type="match status" value="1"/>
</dbReference>
<feature type="coiled-coil region" evidence="13">
    <location>
        <begin position="793"/>
        <end position="834"/>
    </location>
</feature>
<sequence length="1022" mass="113300">MAAESVKVVVRCRPMNQRERDLNCRAVVTVESARGQCFIQNPSATDEPPKQFTFDGAFFMDHFTEQIYNEIAYPLVEGVTEGYNGTIFAYGQTGSGKSFTMQGLPNPPTQRGIIPRAFEHVFESVQCAENTKFLVRASYLEIYNEDVRDLLGADTKQKLELKEHPEKGVYVRGLSMHTVHSVAQCERIMERGWKNRSVGYTLMNKDSSRSHSIFTISIEIYAVDERGKDHLRAGKLNLVDLAGSERQSKTGATGERLKEATKINLSLSALGNVISALVDGRCKHIPYRDSKLTRLLQDSLGGNTKTLMVACLSPADNNYDETLSTLRYANRAKNIKNKPHINEDPKDALLREYQEEIKRLKAILAQQMGPGNLSALLANQAPPNPVQTEENPLSPPVVQPDTEAEKQLIREEYEERLARLQADYKVEQESRARLEEDITAMRNSYDVKLSTLEESLRKETEAVLKAEVLFNAEVTSKAEFARVSEYTPAFQYEAPVKPGAHSVSAAPPSEGVPWAGLPAQREDPPRAETAQSESSLGSDEGSALEEPPAPEALPGLQQPASLELPAVPAVPMAGAKGKGFQDELSQEALLAGEPFLQEEEPPLMPLELFPGLHDPPAEVEAKLARLSSTVALADAPLEEAPEVPVQHPSLTDVPEPGDLGAEAEVEGGLLPETEADPGLEGDKDKAWAAEPGGGPEAEALPLLPTAGPRRDSVGVEVAVLTNDLMPVVDQQQVIARLQLLEQQVVGGEQAKNKDLKEKHKRRKRYADERRKQLVAALQKSDEDSGEWVLLNVYDSIQEEVRAKSKLLEKMQRKLRAAEVEIKDLQSEFELEKIDYLATIRRQERDFLFFQQLLELVQPLIRRDCNYSNLERVRRESCWDEDSGLWKIPEPAVIKTSLPVAVSTGLQSKPARKTSAADSGELGLQEEDRYKLMLSRSDSENIASNYFRPKRASQILSTDPMKRLTHHSSPPGLISPLGNNSAIPPAQAPEMPQPRPFRLESLDIPFAKARRRKSRSSFGGEPL</sequence>
<organism evidence="16 17">
    <name type="scientific">Pipistrellus kuhlii</name>
    <name type="common">Kuhl's pipistrelle</name>
    <dbReference type="NCBI Taxonomy" id="59472"/>
    <lineage>
        <taxon>Eukaryota</taxon>
        <taxon>Metazoa</taxon>
        <taxon>Chordata</taxon>
        <taxon>Craniata</taxon>
        <taxon>Vertebrata</taxon>
        <taxon>Euteleostomi</taxon>
        <taxon>Mammalia</taxon>
        <taxon>Eutheria</taxon>
        <taxon>Laurasiatheria</taxon>
        <taxon>Chiroptera</taxon>
        <taxon>Yangochiroptera</taxon>
        <taxon>Vespertilionidae</taxon>
        <taxon>Pipistrellus</taxon>
    </lineage>
</organism>
<keyword evidence="3" id="KW-0493">Microtubule</keyword>
<comment type="similarity">
    <text evidence="12">Belongs to the TRAFAC class myosin-kinesin ATPase superfamily. Kinesin family.</text>
</comment>
<feature type="region of interest" description="Disordered" evidence="14">
    <location>
        <begin position="961"/>
        <end position="1022"/>
    </location>
</feature>
<feature type="coiled-coil region" evidence="13">
    <location>
        <begin position="403"/>
        <end position="437"/>
    </location>
</feature>
<feature type="domain" description="Kinesin motor" evidence="15">
    <location>
        <begin position="5"/>
        <end position="335"/>
    </location>
</feature>
<protein>
    <recommendedName>
        <fullName evidence="11">Kinesin-like protein KIF17</fullName>
    </recommendedName>
</protein>
<dbReference type="GO" id="GO:0003777">
    <property type="term" value="F:microtubule motor activity"/>
    <property type="evidence" value="ECO:0007669"/>
    <property type="project" value="InterPro"/>
</dbReference>
<comment type="subunit">
    <text evidence="10">Homodimer. Interacts with APBA1 (via PDZ domain); the interaction is direct and is required for association of KIF17 with the cargo that is to be transported. Interacts with IFT B complex components IFT52 and IFT57. Interacts with IFT70B. Interacts with PIWIL1. Interacts with TBATA.</text>
</comment>
<evidence type="ECO:0000256" key="7">
    <source>
        <dbReference type="ARBA" id="ARBA00023175"/>
    </source>
</evidence>
<keyword evidence="4 12" id="KW-0547">Nucleotide-binding</keyword>
<evidence type="ECO:0000313" key="17">
    <source>
        <dbReference type="Proteomes" id="UP000558488"/>
    </source>
</evidence>
<feature type="region of interest" description="Disordered" evidence="14">
    <location>
        <begin position="499"/>
        <end position="556"/>
    </location>
</feature>
<comment type="subcellular location">
    <subcellularLocation>
        <location evidence="1">Cytoplasm</location>
        <location evidence="1">Cytoskeleton</location>
    </subcellularLocation>
</comment>
<evidence type="ECO:0000313" key="16">
    <source>
        <dbReference type="EMBL" id="KAF6382349.1"/>
    </source>
</evidence>
<dbReference type="SMART" id="SM00129">
    <property type="entry name" value="KISc"/>
    <property type="match status" value="1"/>
</dbReference>
<comment type="function">
    <text evidence="9">Dendrite-specific motor protein which, in association with the Apba1-containing complex (LIN-10-LIN-2-LIN-7 complex), transports vesicles containing N-methyl-D-aspartate (NMDA) receptor subunit NR2B along microtubules.</text>
</comment>
<evidence type="ECO:0000256" key="12">
    <source>
        <dbReference type="PROSITE-ProRule" id="PRU00283"/>
    </source>
</evidence>
<dbReference type="GO" id="GO:0008017">
    <property type="term" value="F:microtubule binding"/>
    <property type="evidence" value="ECO:0007669"/>
    <property type="project" value="InterPro"/>
</dbReference>
<dbReference type="PANTHER" id="PTHR47969">
    <property type="entry name" value="CHROMOSOME-ASSOCIATED KINESIN KIF4A-RELATED"/>
    <property type="match status" value="1"/>
</dbReference>
<dbReference type="Proteomes" id="UP000558488">
    <property type="component" value="Unassembled WGS sequence"/>
</dbReference>
<keyword evidence="5 12" id="KW-0067">ATP-binding</keyword>
<dbReference type="EMBL" id="JACAGB010000002">
    <property type="protein sequence ID" value="KAF6382349.1"/>
    <property type="molecule type" value="Genomic_DNA"/>
</dbReference>
<evidence type="ECO:0000256" key="8">
    <source>
        <dbReference type="ARBA" id="ARBA00023212"/>
    </source>
</evidence>
<feature type="compositionally biased region" description="Low complexity" evidence="14">
    <location>
        <begin position="540"/>
        <end position="556"/>
    </location>
</feature>
<feature type="compositionally biased region" description="Low complexity" evidence="14">
    <location>
        <begin position="696"/>
        <end position="707"/>
    </location>
</feature>
<evidence type="ECO:0000256" key="5">
    <source>
        <dbReference type="ARBA" id="ARBA00022840"/>
    </source>
</evidence>
<dbReference type="Pfam" id="PF00225">
    <property type="entry name" value="Kinesin"/>
    <property type="match status" value="1"/>
</dbReference>
<evidence type="ECO:0000256" key="2">
    <source>
        <dbReference type="ARBA" id="ARBA00022490"/>
    </source>
</evidence>
<dbReference type="PROSITE" id="PS50067">
    <property type="entry name" value="KINESIN_MOTOR_2"/>
    <property type="match status" value="1"/>
</dbReference>
<dbReference type="InterPro" id="IPR001752">
    <property type="entry name" value="Kinesin_motor_dom"/>
</dbReference>
<evidence type="ECO:0000256" key="1">
    <source>
        <dbReference type="ARBA" id="ARBA00004245"/>
    </source>
</evidence>
<feature type="binding site" evidence="12">
    <location>
        <begin position="91"/>
        <end position="98"/>
    </location>
    <ligand>
        <name>ATP</name>
        <dbReference type="ChEBI" id="CHEBI:30616"/>
    </ligand>
</feature>
<dbReference type="GO" id="GO:0007018">
    <property type="term" value="P:microtubule-based movement"/>
    <property type="evidence" value="ECO:0007669"/>
    <property type="project" value="InterPro"/>
</dbReference>
<dbReference type="GO" id="GO:0005874">
    <property type="term" value="C:microtubule"/>
    <property type="evidence" value="ECO:0007669"/>
    <property type="project" value="UniProtKB-KW"/>
</dbReference>
<dbReference type="InterPro" id="IPR019821">
    <property type="entry name" value="Kinesin_motor_CS"/>
</dbReference>
<reference evidence="16 17" key="1">
    <citation type="journal article" date="2020" name="Nature">
        <title>Six reference-quality genomes reveal evolution of bat adaptations.</title>
        <authorList>
            <person name="Jebb D."/>
            <person name="Huang Z."/>
            <person name="Pippel M."/>
            <person name="Hughes G.M."/>
            <person name="Lavrichenko K."/>
            <person name="Devanna P."/>
            <person name="Winkler S."/>
            <person name="Jermiin L.S."/>
            <person name="Skirmuntt E.C."/>
            <person name="Katzourakis A."/>
            <person name="Burkitt-Gray L."/>
            <person name="Ray D.A."/>
            <person name="Sullivan K.A.M."/>
            <person name="Roscito J.G."/>
            <person name="Kirilenko B.M."/>
            <person name="Davalos L.M."/>
            <person name="Corthals A.P."/>
            <person name="Power M.L."/>
            <person name="Jones G."/>
            <person name="Ransome R.D."/>
            <person name="Dechmann D.K.N."/>
            <person name="Locatelli A.G."/>
            <person name="Puechmaille S.J."/>
            <person name="Fedrigo O."/>
            <person name="Jarvis E.D."/>
            <person name="Hiller M."/>
            <person name="Vernes S.C."/>
            <person name="Myers E.W."/>
            <person name="Teeling E.C."/>
        </authorList>
    </citation>
    <scope>NUCLEOTIDE SEQUENCE [LARGE SCALE GENOMIC DNA]</scope>
    <source>
        <strain evidence="16">MPipKuh1</strain>
        <tissue evidence="16">Flight muscle</tissue>
    </source>
</reference>
<evidence type="ECO:0000256" key="3">
    <source>
        <dbReference type="ARBA" id="ARBA00022701"/>
    </source>
</evidence>
<keyword evidence="8" id="KW-0206">Cytoskeleton</keyword>
<accession>A0A7J8A7X3</accession>
<dbReference type="InterPro" id="IPR027640">
    <property type="entry name" value="Kinesin-like_fam"/>
</dbReference>